<protein>
    <submittedName>
        <fullName evidence="2">Uncharacterized protein</fullName>
    </submittedName>
</protein>
<keyword evidence="3" id="KW-1185">Reference proteome</keyword>
<gene>
    <name evidence="2" type="ORF">HOP40_19870</name>
</gene>
<reference evidence="2 3" key="1">
    <citation type="submission" date="2020-05" db="EMBL/GenBank/DDBJ databases">
        <authorList>
            <person name="Mo P."/>
        </authorList>
    </citation>
    <scope>NUCLEOTIDE SEQUENCE [LARGE SCALE GENOMIC DNA]</scope>
    <source>
        <strain evidence="2 3">Gen01</strain>
    </source>
</reference>
<keyword evidence="1" id="KW-0812">Transmembrane</keyword>
<accession>A0A6M6JL39</accession>
<dbReference type="RefSeq" id="WP_172160796.1">
    <property type="nucleotide sequence ID" value="NZ_CP053564.1"/>
</dbReference>
<sequence>MTRTEDERDRGGGSVSAPMAIAMLALIAVSGLAIDGARKAQQIATADAVAEEAARAGGQVVDLAAAQRGEAALDADDARAAAQEYLGAAGVTGEVFVVAPDRIRVEVVLRQPTVLLGLLGVDEISATGSAEADVVPSRPAPASG</sequence>
<proteinExistence type="predicted"/>
<evidence type="ECO:0000313" key="3">
    <source>
        <dbReference type="Proteomes" id="UP000505377"/>
    </source>
</evidence>
<keyword evidence="1" id="KW-0472">Membrane</keyword>
<evidence type="ECO:0000313" key="2">
    <source>
        <dbReference type="EMBL" id="QJY47790.1"/>
    </source>
</evidence>
<name>A0A6M6JL39_9PSEU</name>
<dbReference type="AlphaFoldDB" id="A0A6M6JL39"/>
<dbReference type="Proteomes" id="UP000505377">
    <property type="component" value="Chromosome"/>
</dbReference>
<feature type="transmembrane region" description="Helical" evidence="1">
    <location>
        <begin position="15"/>
        <end position="34"/>
    </location>
</feature>
<evidence type="ECO:0000256" key="1">
    <source>
        <dbReference type="SAM" id="Phobius"/>
    </source>
</evidence>
<dbReference type="EMBL" id="CP053564">
    <property type="protein sequence ID" value="QJY47790.1"/>
    <property type="molecule type" value="Genomic_DNA"/>
</dbReference>
<dbReference type="KEGG" id="pbro:HOP40_19870"/>
<keyword evidence="1" id="KW-1133">Transmembrane helix</keyword>
<organism evidence="2 3">
    <name type="scientific">Pseudonocardia broussonetiae</name>
    <dbReference type="NCBI Taxonomy" id="2736640"/>
    <lineage>
        <taxon>Bacteria</taxon>
        <taxon>Bacillati</taxon>
        <taxon>Actinomycetota</taxon>
        <taxon>Actinomycetes</taxon>
        <taxon>Pseudonocardiales</taxon>
        <taxon>Pseudonocardiaceae</taxon>
        <taxon>Pseudonocardia</taxon>
    </lineage>
</organism>